<gene>
    <name evidence="1" type="ORF">RIMI_LOCUS5125497</name>
</gene>
<evidence type="ECO:0000313" key="2">
    <source>
        <dbReference type="Proteomes" id="UP001176940"/>
    </source>
</evidence>
<dbReference type="PANTHER" id="PTHR21301">
    <property type="entry name" value="REVERSE TRANSCRIPTASE"/>
    <property type="match status" value="1"/>
</dbReference>
<evidence type="ECO:0008006" key="3">
    <source>
        <dbReference type="Google" id="ProtNLM"/>
    </source>
</evidence>
<evidence type="ECO:0000313" key="1">
    <source>
        <dbReference type="EMBL" id="CAJ0932522.1"/>
    </source>
</evidence>
<sequence length="886" mass="101123">MRPPFWNMAALGEEDGRTPPGSGRDLSVTQHMRHSVDRIALNKELIRIAIAPQLHVSRLCDRYNTCMESPCAVTDTQPRHMQLRRQSADYGQRCCMCTADFVFHTFTWYCTTHGKQLQIRSVKSAADPQQNPQQNIWRSCRKEFILVSADNIGYTGKMSCWAQGHWNAKEASLPVNILEIRAIFSLLFATGILFPNQPVCIQSDNATAEAYINCQGGIRSKQVMIEQPKDCMRLDETMFVKQLLPEICHFIHTHREGNQHAAELRISASGVLFSLSCNNFTAVFSRISTRLQELTVCSEDNADVHDIDLIQYINVDCAKLKRLLQETVFKFKTLKKVAQLAVINSLEKAFWNWVENYPDEFTKLYQRPQTDMADCAEKLFDLVDSFAESNKRKVAVWPLQIILLVLCPEIIQDISKEVVEENKMNKKLFLENLRKALTGHGVGKPLTESAAIACVKLCKASTYVNWEDNSVIFHLVQSLVIDLKNLLFNPSKPFSRGAGNQNADVDLMIDCLVSCFRINPHNNQHFKHIPVCHLLMYKVLNREEINLLSRGLSFVPTSDMDGFEVIKDLNLFVRQPKWKKFFVKENRKQCEILGIPDELLEDVQFLFHLADVDPNQEGRGPFTELKNKSSRMPPPMGDIGSVDIFLNLVTEDIMKLSGSKHRSPYNLTKNEISCLRNLENDTNIVIKPSDKGGNVVVMNSIDYRLLCLTLLERRDEYQPLRTNPLTKFSNELKGIIEQGFADGILGREERDFLLPKYPVLPTFYCLPKIHKGTNPLKGRPIVSGNNSLTEKLGTYIDKVLKPFLSSLNWFVRDTTDLLSKLDDVFLDPDMVLGSIDVEALYSSIPHDKGLTAVEYFLNTRGTQFDEHNKFILKILEFCLTKKHFPF</sequence>
<keyword evidence="2" id="KW-1185">Reference proteome</keyword>
<organism evidence="1 2">
    <name type="scientific">Ranitomeya imitator</name>
    <name type="common">mimic poison frog</name>
    <dbReference type="NCBI Taxonomy" id="111125"/>
    <lineage>
        <taxon>Eukaryota</taxon>
        <taxon>Metazoa</taxon>
        <taxon>Chordata</taxon>
        <taxon>Craniata</taxon>
        <taxon>Vertebrata</taxon>
        <taxon>Euteleostomi</taxon>
        <taxon>Amphibia</taxon>
        <taxon>Batrachia</taxon>
        <taxon>Anura</taxon>
        <taxon>Neobatrachia</taxon>
        <taxon>Hyloidea</taxon>
        <taxon>Dendrobatidae</taxon>
        <taxon>Dendrobatinae</taxon>
        <taxon>Ranitomeya</taxon>
    </lineage>
</organism>
<dbReference type="Proteomes" id="UP001176940">
    <property type="component" value="Unassembled WGS sequence"/>
</dbReference>
<dbReference type="CDD" id="cd09275">
    <property type="entry name" value="RNase_HI_RT_DIRS1"/>
    <property type="match status" value="1"/>
</dbReference>
<dbReference type="EMBL" id="CAUEEQ010008607">
    <property type="protein sequence ID" value="CAJ0932522.1"/>
    <property type="molecule type" value="Genomic_DNA"/>
</dbReference>
<accession>A0ABN9L3Z8</accession>
<protein>
    <recommendedName>
        <fullName evidence="3">Neurofibromin</fullName>
    </recommendedName>
</protein>
<proteinExistence type="predicted"/>
<comment type="caution">
    <text evidence="1">The sequence shown here is derived from an EMBL/GenBank/DDBJ whole genome shotgun (WGS) entry which is preliminary data.</text>
</comment>
<name>A0ABN9L3Z8_9NEOB</name>
<dbReference type="PANTHER" id="PTHR21301:SF13">
    <property type="match status" value="1"/>
</dbReference>
<reference evidence="1" key="1">
    <citation type="submission" date="2023-07" db="EMBL/GenBank/DDBJ databases">
        <authorList>
            <person name="Stuckert A."/>
        </authorList>
    </citation>
    <scope>NUCLEOTIDE SEQUENCE</scope>
</reference>